<dbReference type="OrthoDB" id="9759690at2"/>
<dbReference type="KEGG" id="ruv:EC9_18000"/>
<feature type="transmembrane region" description="Helical" evidence="3">
    <location>
        <begin position="257"/>
        <end position="277"/>
    </location>
</feature>
<keyword evidence="3" id="KW-1133">Transmembrane helix</keyword>
<feature type="transmembrane region" description="Helical" evidence="3">
    <location>
        <begin position="289"/>
        <end position="306"/>
    </location>
</feature>
<dbReference type="Pfam" id="PF25973">
    <property type="entry name" value="BSH_CzcB"/>
    <property type="match status" value="1"/>
</dbReference>
<evidence type="ECO:0000256" key="1">
    <source>
        <dbReference type="ARBA" id="ARBA00022448"/>
    </source>
</evidence>
<dbReference type="SUPFAM" id="SSF111369">
    <property type="entry name" value="HlyD-like secretion proteins"/>
    <property type="match status" value="1"/>
</dbReference>
<protein>
    <submittedName>
        <fullName evidence="5">Peptidase family M50</fullName>
    </submittedName>
</protein>
<organism evidence="5 6">
    <name type="scientific">Rosistilla ulvae</name>
    <dbReference type="NCBI Taxonomy" id="1930277"/>
    <lineage>
        <taxon>Bacteria</taxon>
        <taxon>Pseudomonadati</taxon>
        <taxon>Planctomycetota</taxon>
        <taxon>Planctomycetia</taxon>
        <taxon>Pirellulales</taxon>
        <taxon>Pirellulaceae</taxon>
        <taxon>Rosistilla</taxon>
    </lineage>
</organism>
<reference evidence="5 6" key="1">
    <citation type="submission" date="2019-02" db="EMBL/GenBank/DDBJ databases">
        <title>Deep-cultivation of Planctomycetes and their phenomic and genomic characterization uncovers novel biology.</title>
        <authorList>
            <person name="Wiegand S."/>
            <person name="Jogler M."/>
            <person name="Boedeker C."/>
            <person name="Pinto D."/>
            <person name="Vollmers J."/>
            <person name="Rivas-Marin E."/>
            <person name="Kohn T."/>
            <person name="Peeters S.H."/>
            <person name="Heuer A."/>
            <person name="Rast P."/>
            <person name="Oberbeckmann S."/>
            <person name="Bunk B."/>
            <person name="Jeske O."/>
            <person name="Meyerdierks A."/>
            <person name="Storesund J.E."/>
            <person name="Kallscheuer N."/>
            <person name="Luecker S."/>
            <person name="Lage O.M."/>
            <person name="Pohl T."/>
            <person name="Merkel B.J."/>
            <person name="Hornburger P."/>
            <person name="Mueller R.-W."/>
            <person name="Bruemmer F."/>
            <person name="Labrenz M."/>
            <person name="Spormann A.M."/>
            <person name="Op den Camp H."/>
            <person name="Overmann J."/>
            <person name="Amann R."/>
            <person name="Jetten M.S.M."/>
            <person name="Mascher T."/>
            <person name="Medema M.H."/>
            <person name="Devos D.P."/>
            <person name="Kaster A.-K."/>
            <person name="Ovreas L."/>
            <person name="Rohde M."/>
            <person name="Galperin M.Y."/>
            <person name="Jogler C."/>
        </authorList>
    </citation>
    <scope>NUCLEOTIDE SEQUENCE [LARGE SCALE GENOMIC DNA]</scope>
    <source>
        <strain evidence="5 6">EC9</strain>
    </source>
</reference>
<proteinExistence type="predicted"/>
<gene>
    <name evidence="5" type="ORF">EC9_18000</name>
</gene>
<evidence type="ECO:0000259" key="4">
    <source>
        <dbReference type="Pfam" id="PF25973"/>
    </source>
</evidence>
<sequence length="716" mass="78893">MTNHGEAPAKTPLPESLRLRNDLVLHPRSDDAGGCVLEDPHNHRFYRLGPDEQAFLAALTGGATPEAAWNARKRDAADRPASDWSRESAATFCQWLIKNELTGTAVAPGGAAAAPTPLPGRCLSLLGRCYFWKASLLDPDRILTAWVPRCRWLFSWQTQLCGLAVLVFGLLLMTGQWSDFFASYENLLTPWRGLWLAVAWVSLKIVHESAHAGTCKSYGGTVRDAGLAIILMMPIAYVDVSSAWRFRSRWQRLHVTLAGVAVELAVAGLALLAWNLADSLPLQQAAADLFLLASISSILFNLNPLLKFDGYFALADITGIDNLYGYGQSYARFWGSRYVLGLDPRQPAMPAGDPPWVKVYGLAAAVYRVFTVSGMTLAAAAIFHGAGILIAAAGAISFALLPLWRLSQHLRQLHSEGKLFATRLAIRLGGLVSIAMLLLFVVPADLRQTTPAVVQYDPPAIVRAPLDAFVDSVHVRDGDRVVAGQPIATLRNDELQQRLGMLNKELLQLEQELRGARWNGDLSQSADAQSRLIGLRQQRQQKQTEVDSLIVRAPSDGRIVARQLELLQGCYVRQGDELGAVGFEQRKRLKVSLSQREANFSDDGSQMPVTVIVHRQPAWQAHLAHAESRASQVVPDDALIAPYGGSLAVIKSEEDRFELCEPRINAYVSLTETQSLRLRCGQRAFVRLQCQRRSLGRWIWESLTQGHWTPATASRN</sequence>
<dbReference type="GO" id="GO:0015679">
    <property type="term" value="P:plasma membrane copper ion transport"/>
    <property type="evidence" value="ECO:0007669"/>
    <property type="project" value="TreeGrafter"/>
</dbReference>
<dbReference type="Proteomes" id="UP000319557">
    <property type="component" value="Chromosome"/>
</dbReference>
<name>A0A517LYB7_9BACT</name>
<dbReference type="AlphaFoldDB" id="A0A517LYB7"/>
<feature type="domain" description="CzcB-like barrel-sandwich hybrid" evidence="4">
    <location>
        <begin position="461"/>
        <end position="573"/>
    </location>
</feature>
<evidence type="ECO:0000313" key="5">
    <source>
        <dbReference type="EMBL" id="QDS87621.1"/>
    </source>
</evidence>
<dbReference type="GO" id="GO:0030313">
    <property type="term" value="C:cell envelope"/>
    <property type="evidence" value="ECO:0007669"/>
    <property type="project" value="TreeGrafter"/>
</dbReference>
<feature type="transmembrane region" description="Helical" evidence="3">
    <location>
        <begin position="377"/>
        <end position="403"/>
    </location>
</feature>
<dbReference type="PANTHER" id="PTHR30097:SF4">
    <property type="entry name" value="SLR6042 PROTEIN"/>
    <property type="match status" value="1"/>
</dbReference>
<dbReference type="RefSeq" id="WP_145344099.1">
    <property type="nucleotide sequence ID" value="NZ_CP036261.1"/>
</dbReference>
<feature type="transmembrane region" description="Helical" evidence="3">
    <location>
        <begin position="218"/>
        <end position="237"/>
    </location>
</feature>
<keyword evidence="6" id="KW-1185">Reference proteome</keyword>
<feature type="transmembrane region" description="Helical" evidence="3">
    <location>
        <begin position="424"/>
        <end position="442"/>
    </location>
</feature>
<keyword evidence="3" id="KW-0812">Transmembrane</keyword>
<evidence type="ECO:0000313" key="6">
    <source>
        <dbReference type="Proteomes" id="UP000319557"/>
    </source>
</evidence>
<keyword evidence="2" id="KW-0175">Coiled coil</keyword>
<keyword evidence="3" id="KW-0472">Membrane</keyword>
<accession>A0A517LYB7</accession>
<evidence type="ECO:0000256" key="3">
    <source>
        <dbReference type="SAM" id="Phobius"/>
    </source>
</evidence>
<dbReference type="EMBL" id="CP036261">
    <property type="protein sequence ID" value="QDS87621.1"/>
    <property type="molecule type" value="Genomic_DNA"/>
</dbReference>
<dbReference type="PANTHER" id="PTHR30097">
    <property type="entry name" value="CATION EFFLUX SYSTEM PROTEIN CUSB"/>
    <property type="match status" value="1"/>
</dbReference>
<dbReference type="InterPro" id="IPR058647">
    <property type="entry name" value="BSH_CzcB-like"/>
</dbReference>
<keyword evidence="1" id="KW-0813">Transport</keyword>
<dbReference type="Gene3D" id="2.40.50.100">
    <property type="match status" value="1"/>
</dbReference>
<feature type="transmembrane region" description="Helical" evidence="3">
    <location>
        <begin position="160"/>
        <end position="177"/>
    </location>
</feature>
<dbReference type="GO" id="GO:0060003">
    <property type="term" value="P:copper ion export"/>
    <property type="evidence" value="ECO:0007669"/>
    <property type="project" value="TreeGrafter"/>
</dbReference>
<dbReference type="InterPro" id="IPR051909">
    <property type="entry name" value="MFP_Cation_Efflux"/>
</dbReference>
<feature type="coiled-coil region" evidence="2">
    <location>
        <begin position="492"/>
        <end position="519"/>
    </location>
</feature>
<evidence type="ECO:0000256" key="2">
    <source>
        <dbReference type="SAM" id="Coils"/>
    </source>
</evidence>